<organism evidence="1 2">
    <name type="scientific">Paenibacillus radicis</name>
    <name type="common">ex Xue et al. 2023</name>
    <dbReference type="NCBI Taxonomy" id="2972489"/>
    <lineage>
        <taxon>Bacteria</taxon>
        <taxon>Bacillati</taxon>
        <taxon>Bacillota</taxon>
        <taxon>Bacilli</taxon>
        <taxon>Bacillales</taxon>
        <taxon>Paenibacillaceae</taxon>
        <taxon>Paenibacillus</taxon>
    </lineage>
</organism>
<protein>
    <submittedName>
        <fullName evidence="1">Uncharacterized protein</fullName>
    </submittedName>
</protein>
<dbReference type="RefSeq" id="WP_258215040.1">
    <property type="nucleotide sequence ID" value="NZ_JANQBD010000015.1"/>
</dbReference>
<sequence length="61" mass="6873">MRQELRDLRTKGLIFTLGQEKYIIRKATEQELAEHGIAADPNQVTMDIDNNVAVVPAFMGD</sequence>
<evidence type="ECO:0000313" key="1">
    <source>
        <dbReference type="EMBL" id="MCR8633464.1"/>
    </source>
</evidence>
<keyword evidence="2" id="KW-1185">Reference proteome</keyword>
<comment type="caution">
    <text evidence="1">The sequence shown here is derived from an EMBL/GenBank/DDBJ whole genome shotgun (WGS) entry which is preliminary data.</text>
</comment>
<name>A0ABT1YM37_9BACL</name>
<evidence type="ECO:0000313" key="2">
    <source>
        <dbReference type="Proteomes" id="UP001300012"/>
    </source>
</evidence>
<dbReference type="Proteomes" id="UP001300012">
    <property type="component" value="Unassembled WGS sequence"/>
</dbReference>
<reference evidence="1 2" key="1">
    <citation type="submission" date="2022-08" db="EMBL/GenBank/DDBJ databases">
        <title>Paenibacillus endoradicis sp. nov., Paenibacillus radicibacter sp. nov and Paenibacillus pararadicis sp. nov., three cold-adapted plant growth-promoting bacteria isolated from root of Larix gmelinii in Great Khingan.</title>
        <authorList>
            <person name="Xue H."/>
        </authorList>
    </citation>
    <scope>NUCLEOTIDE SEQUENCE [LARGE SCALE GENOMIC DNA]</scope>
    <source>
        <strain evidence="1 2">N5-1-1-5</strain>
    </source>
</reference>
<gene>
    <name evidence="1" type="ORF">NV381_19970</name>
</gene>
<proteinExistence type="predicted"/>
<dbReference type="EMBL" id="JANQBD010000015">
    <property type="protein sequence ID" value="MCR8633464.1"/>
    <property type="molecule type" value="Genomic_DNA"/>
</dbReference>
<accession>A0ABT1YM37</accession>